<dbReference type="Proteomes" id="UP000827976">
    <property type="component" value="Chromosome 17"/>
</dbReference>
<reference evidence="2" key="1">
    <citation type="journal article" date="2022" name="Nat. Commun.">
        <title>Chromosome evolution and the genetic basis of agronomically important traits in greater yam.</title>
        <authorList>
            <person name="Bredeson J.V."/>
            <person name="Lyons J.B."/>
            <person name="Oniyinde I.O."/>
            <person name="Okereke N.R."/>
            <person name="Kolade O."/>
            <person name="Nnabue I."/>
            <person name="Nwadili C.O."/>
            <person name="Hribova E."/>
            <person name="Parker M."/>
            <person name="Nwogha J."/>
            <person name="Shu S."/>
            <person name="Carlson J."/>
            <person name="Kariba R."/>
            <person name="Muthemba S."/>
            <person name="Knop K."/>
            <person name="Barton G.J."/>
            <person name="Sherwood A.V."/>
            <person name="Lopez-Montes A."/>
            <person name="Asiedu R."/>
            <person name="Jamnadass R."/>
            <person name="Muchugi A."/>
            <person name="Goodstein D."/>
            <person name="Egesi C.N."/>
            <person name="Featherston J."/>
            <person name="Asfaw A."/>
            <person name="Simpson G.G."/>
            <person name="Dolezel J."/>
            <person name="Hendre P.S."/>
            <person name="Van Deynze A."/>
            <person name="Kumar P.L."/>
            <person name="Obidiegwu J.E."/>
            <person name="Bhattacharjee R."/>
            <person name="Rokhsar D.S."/>
        </authorList>
    </citation>
    <scope>NUCLEOTIDE SEQUENCE [LARGE SCALE GENOMIC DNA]</scope>
    <source>
        <strain evidence="2">cv. TDa95/00328</strain>
    </source>
</reference>
<dbReference type="EMBL" id="CM037027">
    <property type="protein sequence ID" value="KAH7658816.1"/>
    <property type="molecule type" value="Genomic_DNA"/>
</dbReference>
<keyword evidence="2" id="KW-1185">Reference proteome</keyword>
<sequence length="111" mass="11948">MGLEAILAVFGWVAAPVIGKFVDNVMDDNEKSKPPSLGTGPKTHNVSRKSTLRSQHSISQSTRINSQKSSSSSSGSIRTTQNQHSNSFQTHINNLISKLRGSYSSGSTRTT</sequence>
<gene>
    <name evidence="1" type="ORF">IHE45_17G114600</name>
</gene>
<comment type="caution">
    <text evidence="1">The sequence shown here is derived from an EMBL/GenBank/DDBJ whole genome shotgun (WGS) entry which is preliminary data.</text>
</comment>
<name>A0ACB7UEP9_DIOAL</name>
<accession>A0ACB7UEP9</accession>
<evidence type="ECO:0000313" key="1">
    <source>
        <dbReference type="EMBL" id="KAH7658816.1"/>
    </source>
</evidence>
<protein>
    <submittedName>
        <fullName evidence="1">Uncharacterized protein</fullName>
    </submittedName>
</protein>
<organism evidence="1 2">
    <name type="scientific">Dioscorea alata</name>
    <name type="common">Purple yam</name>
    <dbReference type="NCBI Taxonomy" id="55571"/>
    <lineage>
        <taxon>Eukaryota</taxon>
        <taxon>Viridiplantae</taxon>
        <taxon>Streptophyta</taxon>
        <taxon>Embryophyta</taxon>
        <taxon>Tracheophyta</taxon>
        <taxon>Spermatophyta</taxon>
        <taxon>Magnoliopsida</taxon>
        <taxon>Liliopsida</taxon>
        <taxon>Dioscoreales</taxon>
        <taxon>Dioscoreaceae</taxon>
        <taxon>Dioscorea</taxon>
    </lineage>
</organism>
<evidence type="ECO:0000313" key="2">
    <source>
        <dbReference type="Proteomes" id="UP000827976"/>
    </source>
</evidence>
<proteinExistence type="predicted"/>